<dbReference type="RefSeq" id="XP_034252750.1">
    <property type="nucleotide sequence ID" value="XM_034396859.1"/>
</dbReference>
<dbReference type="Proteomes" id="UP000515158">
    <property type="component" value="Unplaced"/>
</dbReference>
<proteinExistence type="predicted"/>
<dbReference type="KEGG" id="tpal:117652158"/>
<accession>A0A6P9A5H1</accession>
<sequence>MFLVKRSFVKTLSTSLANFSSKTNKFDPRSPELSQLLQPWDRGQTKAKKKTFLKFFDQGLRPTDLLKILQTPIDLRASKLKSWWQKKLLDRNLEIQEYDGLRNASLGSDISIGHALLPLGVGLLYKGKPWMKAEVGSWNIPEVPDTREDDWILEAVDFSGTPICYEGLLNFKNLSSVHTIKAQNCPHLDDWCIDILCSEVLTLEQLDVSGCKNISPKGLIPLTRLPNLQRIDLTDCPAFETHDGVLMCILLQEFNPNLKIDGVVYPEIPDMQSSVTKA</sequence>
<organism evidence="2">
    <name type="scientific">Thrips palmi</name>
    <name type="common">Melon thrips</name>
    <dbReference type="NCBI Taxonomy" id="161013"/>
    <lineage>
        <taxon>Eukaryota</taxon>
        <taxon>Metazoa</taxon>
        <taxon>Ecdysozoa</taxon>
        <taxon>Arthropoda</taxon>
        <taxon>Hexapoda</taxon>
        <taxon>Insecta</taxon>
        <taxon>Pterygota</taxon>
        <taxon>Neoptera</taxon>
        <taxon>Paraneoptera</taxon>
        <taxon>Thysanoptera</taxon>
        <taxon>Terebrantia</taxon>
        <taxon>Thripoidea</taxon>
        <taxon>Thripidae</taxon>
        <taxon>Thrips</taxon>
    </lineage>
</organism>
<dbReference type="FunCoup" id="A0A6P9A5H1">
    <property type="interactions" value="943"/>
</dbReference>
<dbReference type="InterPro" id="IPR032675">
    <property type="entry name" value="LRR_dom_sf"/>
</dbReference>
<reference evidence="2" key="1">
    <citation type="submission" date="2025-08" db="UniProtKB">
        <authorList>
            <consortium name="RefSeq"/>
        </authorList>
    </citation>
    <scope>IDENTIFICATION</scope>
    <source>
        <tissue evidence="2">Total insect</tissue>
    </source>
</reference>
<keyword evidence="1" id="KW-1185">Reference proteome</keyword>
<protein>
    <submittedName>
        <fullName evidence="2">Distal membrane-arm assembly complex protein 2</fullName>
    </submittedName>
</protein>
<dbReference type="OrthoDB" id="1708588at2759"/>
<dbReference type="AlphaFoldDB" id="A0A6P9A5H1"/>
<dbReference type="SUPFAM" id="SSF52047">
    <property type="entry name" value="RNI-like"/>
    <property type="match status" value="1"/>
</dbReference>
<gene>
    <name evidence="2" type="primary">LOC117652158</name>
</gene>
<evidence type="ECO:0000313" key="2">
    <source>
        <dbReference type="RefSeq" id="XP_034252750.1"/>
    </source>
</evidence>
<dbReference type="Gene3D" id="3.80.10.10">
    <property type="entry name" value="Ribonuclease Inhibitor"/>
    <property type="match status" value="1"/>
</dbReference>
<dbReference type="InParanoid" id="A0A6P9A5H1"/>
<evidence type="ECO:0000313" key="1">
    <source>
        <dbReference type="Proteomes" id="UP000515158"/>
    </source>
</evidence>
<dbReference type="GeneID" id="117652158"/>
<name>A0A6P9A5H1_THRPL</name>